<accession>A0A402AEJ9</accession>
<evidence type="ECO:0000313" key="3">
    <source>
        <dbReference type="EMBL" id="GCE17472.1"/>
    </source>
</evidence>
<feature type="transmembrane region" description="Helical" evidence="2">
    <location>
        <begin position="54"/>
        <end position="78"/>
    </location>
</feature>
<protein>
    <submittedName>
        <fullName evidence="3">Uncharacterized protein</fullName>
    </submittedName>
</protein>
<dbReference type="RefSeq" id="WP_126549149.1">
    <property type="nucleotide sequence ID" value="NZ_BIFS01000001.1"/>
</dbReference>
<dbReference type="EMBL" id="BIFS01000001">
    <property type="protein sequence ID" value="GCE17472.1"/>
    <property type="molecule type" value="Genomic_DNA"/>
</dbReference>
<sequence>MPSSSLGVSAATRVEDGRVTSRPLPPPEQAFISSKGFTAPQAAVTVPRRKRNRLLLPTIVIAVLLVVAIVGGGAWWYFLRPSSAQTTLDNASTLITQAKSNLSSKPDQALASLTRAQQELHSLNDASLNPQQSNQLTSLQNDLTAEFKTAVANFNQQH</sequence>
<evidence type="ECO:0000256" key="1">
    <source>
        <dbReference type="SAM" id="MobiDB-lite"/>
    </source>
</evidence>
<reference evidence="4" key="1">
    <citation type="submission" date="2018-12" db="EMBL/GenBank/DDBJ databases">
        <title>Tengunoibacter tsumagoiensis gen. nov., sp. nov., Dictyobacter kobayashii sp. nov., D. alpinus sp. nov., and D. joshuensis sp. nov. and description of Dictyobacteraceae fam. nov. within the order Ktedonobacterales isolated from Tengu-no-mugimeshi.</title>
        <authorList>
            <person name="Wang C.M."/>
            <person name="Zheng Y."/>
            <person name="Sakai Y."/>
            <person name="Toyoda A."/>
            <person name="Minakuchi Y."/>
            <person name="Abe K."/>
            <person name="Yokota A."/>
            <person name="Yabe S."/>
        </authorList>
    </citation>
    <scope>NUCLEOTIDE SEQUENCE [LARGE SCALE GENOMIC DNA]</scope>
    <source>
        <strain evidence="4">Uno11</strain>
    </source>
</reference>
<organism evidence="3 4">
    <name type="scientific">Dictyobacter kobayashii</name>
    <dbReference type="NCBI Taxonomy" id="2014872"/>
    <lineage>
        <taxon>Bacteria</taxon>
        <taxon>Bacillati</taxon>
        <taxon>Chloroflexota</taxon>
        <taxon>Ktedonobacteria</taxon>
        <taxon>Ktedonobacterales</taxon>
        <taxon>Dictyobacteraceae</taxon>
        <taxon>Dictyobacter</taxon>
    </lineage>
</organism>
<keyword evidence="2" id="KW-0812">Transmembrane</keyword>
<evidence type="ECO:0000256" key="2">
    <source>
        <dbReference type="SAM" id="Phobius"/>
    </source>
</evidence>
<dbReference type="Proteomes" id="UP000287188">
    <property type="component" value="Unassembled WGS sequence"/>
</dbReference>
<name>A0A402AEJ9_9CHLR</name>
<keyword evidence="2" id="KW-1133">Transmembrane helix</keyword>
<feature type="region of interest" description="Disordered" evidence="1">
    <location>
        <begin position="1"/>
        <end position="32"/>
    </location>
</feature>
<keyword evidence="2" id="KW-0472">Membrane</keyword>
<dbReference type="AlphaFoldDB" id="A0A402AEJ9"/>
<keyword evidence="4" id="KW-1185">Reference proteome</keyword>
<comment type="caution">
    <text evidence="3">The sequence shown here is derived from an EMBL/GenBank/DDBJ whole genome shotgun (WGS) entry which is preliminary data.</text>
</comment>
<gene>
    <name evidence="3" type="ORF">KDK_12720</name>
</gene>
<evidence type="ECO:0000313" key="4">
    <source>
        <dbReference type="Proteomes" id="UP000287188"/>
    </source>
</evidence>
<proteinExistence type="predicted"/>